<keyword evidence="3" id="KW-1185">Reference proteome</keyword>
<feature type="transmembrane region" description="Helical" evidence="1">
    <location>
        <begin position="143"/>
        <end position="165"/>
    </location>
</feature>
<sequence>MAEKPEGKGALWVSGLLAASMWLVMAWQLRVLTPGPVALQLTWDAETFGRIIHLWSPEDLALYRRFLLVDYAVLLAYGAFGWLLATRTRLFASLSSGAQRLARLCLPLAAALDALENAFHGWLTEMPRFDADLIYQLSALCAALKWGLILGFGVLLMWAIASAVADD</sequence>
<name>S9ZTM8_9RHOO</name>
<organism evidence="2 3">
    <name type="scientific">Thauera terpenica 58Eu</name>
    <dbReference type="NCBI Taxonomy" id="1348657"/>
    <lineage>
        <taxon>Bacteria</taxon>
        <taxon>Pseudomonadati</taxon>
        <taxon>Pseudomonadota</taxon>
        <taxon>Betaproteobacteria</taxon>
        <taxon>Rhodocyclales</taxon>
        <taxon>Zoogloeaceae</taxon>
        <taxon>Thauera</taxon>
    </lineage>
</organism>
<proteinExistence type="predicted"/>
<evidence type="ECO:0000256" key="1">
    <source>
        <dbReference type="SAM" id="Phobius"/>
    </source>
</evidence>
<accession>S9ZTM8</accession>
<dbReference type="PATRIC" id="fig|1348657.5.peg.578"/>
<gene>
    <name evidence="2" type="ORF">M622_10225</name>
</gene>
<keyword evidence="1" id="KW-0472">Membrane</keyword>
<evidence type="ECO:0000313" key="2">
    <source>
        <dbReference type="EMBL" id="EPZ16887.1"/>
    </source>
</evidence>
<dbReference type="AlphaFoldDB" id="S9ZTM8"/>
<dbReference type="Proteomes" id="UP000015455">
    <property type="component" value="Unassembled WGS sequence"/>
</dbReference>
<dbReference type="EMBL" id="ATJV01000024">
    <property type="protein sequence ID" value="EPZ16887.1"/>
    <property type="molecule type" value="Genomic_DNA"/>
</dbReference>
<reference evidence="2 3" key="1">
    <citation type="submission" date="2013-06" db="EMBL/GenBank/DDBJ databases">
        <title>Draft genome sequence of Thauera terpenica.</title>
        <authorList>
            <person name="Liu B."/>
            <person name="Frostegard A.H."/>
            <person name="Shapleigh J.P."/>
        </authorList>
    </citation>
    <scope>NUCLEOTIDE SEQUENCE [LARGE SCALE GENOMIC DNA]</scope>
    <source>
        <strain evidence="2 3">58Eu</strain>
    </source>
</reference>
<protein>
    <submittedName>
        <fullName evidence="2">Uncharacterized protein</fullName>
    </submittedName>
</protein>
<keyword evidence="1" id="KW-1133">Transmembrane helix</keyword>
<feature type="transmembrane region" description="Helical" evidence="1">
    <location>
        <begin position="66"/>
        <end position="84"/>
    </location>
</feature>
<comment type="caution">
    <text evidence="2">The sequence shown here is derived from an EMBL/GenBank/DDBJ whole genome shotgun (WGS) entry which is preliminary data.</text>
</comment>
<feature type="transmembrane region" description="Helical" evidence="1">
    <location>
        <begin position="9"/>
        <end position="29"/>
    </location>
</feature>
<keyword evidence="1" id="KW-0812">Transmembrane</keyword>
<dbReference type="RefSeq" id="WP_021248030.1">
    <property type="nucleotide sequence ID" value="NZ_ATJV01000024.1"/>
</dbReference>
<dbReference type="eggNOG" id="ENOG502ZM9A">
    <property type="taxonomic scope" value="Bacteria"/>
</dbReference>
<evidence type="ECO:0000313" key="3">
    <source>
        <dbReference type="Proteomes" id="UP000015455"/>
    </source>
</evidence>